<keyword evidence="2" id="KW-0732">Signal</keyword>
<feature type="chain" id="PRO_5038608123" evidence="2">
    <location>
        <begin position="23"/>
        <end position="570"/>
    </location>
</feature>
<evidence type="ECO:0000256" key="1">
    <source>
        <dbReference type="PROSITE-ProRule" id="PRU00339"/>
    </source>
</evidence>
<dbReference type="AlphaFoldDB" id="A0A9D1KDM6"/>
<feature type="repeat" description="TPR" evidence="1">
    <location>
        <begin position="417"/>
        <end position="450"/>
    </location>
</feature>
<organism evidence="3 4">
    <name type="scientific">Candidatus Caccoplasma intestinavium</name>
    <dbReference type="NCBI Taxonomy" id="2840716"/>
    <lineage>
        <taxon>Bacteria</taxon>
        <taxon>Pseudomonadati</taxon>
        <taxon>Bacteroidota</taxon>
        <taxon>Bacteroidia</taxon>
        <taxon>Bacteroidales</taxon>
        <taxon>Bacteroidaceae</taxon>
        <taxon>Bacteroidaceae incertae sedis</taxon>
        <taxon>Candidatus Caccoplasma</taxon>
    </lineage>
</organism>
<feature type="signal peptide" evidence="2">
    <location>
        <begin position="1"/>
        <end position="22"/>
    </location>
</feature>
<reference evidence="3" key="1">
    <citation type="submission" date="2020-10" db="EMBL/GenBank/DDBJ databases">
        <authorList>
            <person name="Gilroy R."/>
        </authorList>
    </citation>
    <scope>NUCLEOTIDE SEQUENCE</scope>
    <source>
        <strain evidence="3">21143</strain>
    </source>
</reference>
<dbReference type="InterPro" id="IPR019734">
    <property type="entry name" value="TPR_rpt"/>
</dbReference>
<dbReference type="Proteomes" id="UP000886722">
    <property type="component" value="Unassembled WGS sequence"/>
</dbReference>
<dbReference type="Pfam" id="PF13181">
    <property type="entry name" value="TPR_8"/>
    <property type="match status" value="1"/>
</dbReference>
<feature type="repeat" description="TPR" evidence="1">
    <location>
        <begin position="206"/>
        <end position="239"/>
    </location>
</feature>
<dbReference type="SMART" id="SM00028">
    <property type="entry name" value="TPR"/>
    <property type="match status" value="6"/>
</dbReference>
<dbReference type="Pfam" id="PF13176">
    <property type="entry name" value="TPR_7"/>
    <property type="match status" value="1"/>
</dbReference>
<comment type="caution">
    <text evidence="3">The sequence shown here is derived from an EMBL/GenBank/DDBJ whole genome shotgun (WGS) entry which is preliminary data.</text>
</comment>
<gene>
    <name evidence="3" type="ORF">IAD06_07820</name>
</gene>
<dbReference type="Pfam" id="PF14559">
    <property type="entry name" value="TPR_19"/>
    <property type="match status" value="1"/>
</dbReference>
<dbReference type="InterPro" id="IPR011990">
    <property type="entry name" value="TPR-like_helical_dom_sf"/>
</dbReference>
<accession>A0A9D1KDM6</accession>
<dbReference type="PROSITE" id="PS50005">
    <property type="entry name" value="TPR"/>
    <property type="match status" value="2"/>
</dbReference>
<dbReference type="PANTHER" id="PTHR12558">
    <property type="entry name" value="CELL DIVISION CYCLE 16,23,27"/>
    <property type="match status" value="1"/>
</dbReference>
<proteinExistence type="predicted"/>
<keyword evidence="1" id="KW-0802">TPR repeat</keyword>
<dbReference type="EMBL" id="DVKT01000060">
    <property type="protein sequence ID" value="HIT39924.1"/>
    <property type="molecule type" value="Genomic_DNA"/>
</dbReference>
<protein>
    <submittedName>
        <fullName evidence="3">Tetratricopeptide repeat protein</fullName>
    </submittedName>
</protein>
<name>A0A9D1KDM6_9BACT</name>
<sequence length="570" mass="65273">MKRFVCLFFVAIGLLFPVLSQAKGRDTVRLQDRNKAQYAYFEAMRLKGSGQHAAAFDLLRYAVELDTTLAAAYSEMAGYYFTLRDASTGYRYLLKAVDFAPDNRWYILSAAECARQVRDYNRADSLYGMYLELKPSDFEVLMRRADVCLLKGDPQKALDAYNRFEEQYGAGESTILQKARIYHLMQAREQSYEEMERLIAAHPRNVGYVILLGDLYLDAARYDDAYRMYVQARAIDPENETLYLSLLNYYRGQNDWKSYMALADTVLFHSDLPADTRLSVLPYVVQILSDDKARLDSVMTRLCDLYPNDADLRKLYSEILIHAGDYSRAQEQLEVAIDIAPDEDLWQRLFSILVDQNDNEALIAAARRAISESPEVGRYYLIVASSQLVAERYEEAEATLQSGLAIQKIGSDPLMRSEFYTLFGDIAFRQNRTEEAFAYYDKALENNPQNYGALNNYSYYLALLGKNLDKAERMSGEVIKANPDNATYLDTYAWVYFKQGRYSLARLYLKKALDLSKEASAEMYEHYGDVLAVTGNESEAVGWWKKAVDAGGDSEILHRKIAEKRYIGNE</sequence>
<reference evidence="3" key="2">
    <citation type="journal article" date="2021" name="PeerJ">
        <title>Extensive microbial diversity within the chicken gut microbiome revealed by metagenomics and culture.</title>
        <authorList>
            <person name="Gilroy R."/>
            <person name="Ravi A."/>
            <person name="Getino M."/>
            <person name="Pursley I."/>
            <person name="Horton D.L."/>
            <person name="Alikhan N.F."/>
            <person name="Baker D."/>
            <person name="Gharbi K."/>
            <person name="Hall N."/>
            <person name="Watson M."/>
            <person name="Adriaenssens E.M."/>
            <person name="Foster-Nyarko E."/>
            <person name="Jarju S."/>
            <person name="Secka A."/>
            <person name="Antonio M."/>
            <person name="Oren A."/>
            <person name="Chaudhuri R.R."/>
            <person name="La Ragione R."/>
            <person name="Hildebrand F."/>
            <person name="Pallen M.J."/>
        </authorList>
    </citation>
    <scope>NUCLEOTIDE SEQUENCE</scope>
    <source>
        <strain evidence="3">21143</strain>
    </source>
</reference>
<evidence type="ECO:0000313" key="3">
    <source>
        <dbReference type="EMBL" id="HIT39924.1"/>
    </source>
</evidence>
<dbReference type="Pfam" id="PF13432">
    <property type="entry name" value="TPR_16"/>
    <property type="match status" value="3"/>
</dbReference>
<dbReference type="PANTHER" id="PTHR12558:SF13">
    <property type="entry name" value="CELL DIVISION CYCLE PROTEIN 27 HOMOLOG"/>
    <property type="match status" value="1"/>
</dbReference>
<dbReference type="SUPFAM" id="SSF48452">
    <property type="entry name" value="TPR-like"/>
    <property type="match status" value="3"/>
</dbReference>
<evidence type="ECO:0000313" key="4">
    <source>
        <dbReference type="Proteomes" id="UP000886722"/>
    </source>
</evidence>
<dbReference type="Gene3D" id="1.25.40.10">
    <property type="entry name" value="Tetratricopeptide repeat domain"/>
    <property type="match status" value="3"/>
</dbReference>
<evidence type="ECO:0000256" key="2">
    <source>
        <dbReference type="SAM" id="SignalP"/>
    </source>
</evidence>